<reference evidence="11 12" key="1">
    <citation type="submission" date="2019-11" db="EMBL/GenBank/DDBJ databases">
        <title>P. haliotis isolates from Z. marina roots.</title>
        <authorList>
            <person name="Cohen M."/>
            <person name="Jospin G."/>
            <person name="Eisen J.A."/>
            <person name="Coil D.A."/>
        </authorList>
    </citation>
    <scope>NUCLEOTIDE SEQUENCE [LARGE SCALE GENOMIC DNA]</scope>
    <source>
        <strain evidence="11 12">UCD-MCMsp1aY</strain>
    </source>
</reference>
<dbReference type="Proteomes" id="UP000439994">
    <property type="component" value="Unassembled WGS sequence"/>
</dbReference>
<dbReference type="PANTHER" id="PTHR30221">
    <property type="entry name" value="SMALL-CONDUCTANCE MECHANOSENSITIVE CHANNEL"/>
    <property type="match status" value="1"/>
</dbReference>
<feature type="transmembrane region" description="Helical" evidence="7">
    <location>
        <begin position="59"/>
        <end position="82"/>
    </location>
</feature>
<dbReference type="InterPro" id="IPR006685">
    <property type="entry name" value="MscS_channel_2nd"/>
</dbReference>
<comment type="caution">
    <text evidence="7">Lacks conserved residue(s) required for the propagation of feature annotation.</text>
</comment>
<dbReference type="RefSeq" id="WP_155696980.1">
    <property type="nucleotide sequence ID" value="NZ_BAAAFQ010000010.1"/>
</dbReference>
<dbReference type="InterPro" id="IPR010920">
    <property type="entry name" value="LSM_dom_sf"/>
</dbReference>
<evidence type="ECO:0000256" key="1">
    <source>
        <dbReference type="ARBA" id="ARBA00004651"/>
    </source>
</evidence>
<dbReference type="SUPFAM" id="SSF50182">
    <property type="entry name" value="Sm-like ribonucleoproteins"/>
    <property type="match status" value="1"/>
</dbReference>
<dbReference type="GO" id="GO:0005886">
    <property type="term" value="C:plasma membrane"/>
    <property type="evidence" value="ECO:0007669"/>
    <property type="project" value="UniProtKB-SubCell"/>
</dbReference>
<dbReference type="Pfam" id="PF05552">
    <property type="entry name" value="MS_channel_1st_1"/>
    <property type="match status" value="1"/>
</dbReference>
<dbReference type="Gene3D" id="3.30.70.100">
    <property type="match status" value="1"/>
</dbReference>
<dbReference type="SUPFAM" id="SSF82689">
    <property type="entry name" value="Mechanosensitive channel protein MscS (YggB), C-terminal domain"/>
    <property type="match status" value="1"/>
</dbReference>
<dbReference type="InterPro" id="IPR023408">
    <property type="entry name" value="MscS_beta-dom_sf"/>
</dbReference>
<dbReference type="PANTHER" id="PTHR30221:SF1">
    <property type="entry name" value="SMALL-CONDUCTANCE MECHANOSENSITIVE CHANNEL"/>
    <property type="match status" value="1"/>
</dbReference>
<protein>
    <recommendedName>
        <fullName evidence="7">Small-conductance mechanosensitive channel</fullName>
    </recommendedName>
</protein>
<dbReference type="InterPro" id="IPR045275">
    <property type="entry name" value="MscS_archaea/bacteria_type"/>
</dbReference>
<dbReference type="SUPFAM" id="SSF82861">
    <property type="entry name" value="Mechanosensitive channel protein MscS (YggB), transmembrane region"/>
    <property type="match status" value="1"/>
</dbReference>
<comment type="subunit">
    <text evidence="7">Homoheptamer.</text>
</comment>
<evidence type="ECO:0000256" key="2">
    <source>
        <dbReference type="ARBA" id="ARBA00008017"/>
    </source>
</evidence>
<evidence type="ECO:0000256" key="7">
    <source>
        <dbReference type="RuleBase" id="RU369025"/>
    </source>
</evidence>
<feature type="domain" description="Mechanosensitive ion channel transmembrane helices 2/3" evidence="10">
    <location>
        <begin position="63"/>
        <end position="102"/>
    </location>
</feature>
<keyword evidence="3" id="KW-1003">Cell membrane</keyword>
<dbReference type="Pfam" id="PF00924">
    <property type="entry name" value="MS_channel_2nd"/>
    <property type="match status" value="1"/>
</dbReference>
<proteinExistence type="inferred from homology"/>
<name>A0A6N8FAW4_9GAMM</name>
<dbReference type="Pfam" id="PF21088">
    <property type="entry name" value="MS_channel_1st"/>
    <property type="match status" value="1"/>
</dbReference>
<comment type="function">
    <text evidence="7">Mechanosensitive channel that participates in the regulation of osmotic pressure changes within the cell, opening in response to stretch forces in the membrane lipid bilayer, without the need for other proteins. Contributes to normal resistance to hypoosmotic shock. Forms an ion channel of 1.0 nanosiemens conductance with a slight preference for anions.</text>
</comment>
<dbReference type="OrthoDB" id="9809206at2"/>
<keyword evidence="7" id="KW-0997">Cell inner membrane</keyword>
<evidence type="ECO:0000259" key="8">
    <source>
        <dbReference type="Pfam" id="PF00924"/>
    </source>
</evidence>
<evidence type="ECO:0000256" key="5">
    <source>
        <dbReference type="ARBA" id="ARBA00022989"/>
    </source>
</evidence>
<keyword evidence="7" id="KW-0813">Transport</keyword>
<keyword evidence="6 7" id="KW-0472">Membrane</keyword>
<dbReference type="Gene3D" id="1.10.287.1260">
    <property type="match status" value="1"/>
</dbReference>
<dbReference type="InterPro" id="IPR049142">
    <property type="entry name" value="MS_channel_1st"/>
</dbReference>
<dbReference type="InterPro" id="IPR011014">
    <property type="entry name" value="MscS_channel_TM-2"/>
</dbReference>
<evidence type="ECO:0000259" key="10">
    <source>
        <dbReference type="Pfam" id="PF21088"/>
    </source>
</evidence>
<comment type="subcellular location">
    <subcellularLocation>
        <location evidence="7">Cell inner membrane</location>
        <topology evidence="7">Multi-pass membrane protein</topology>
    </subcellularLocation>
    <subcellularLocation>
        <location evidence="1">Cell membrane</location>
        <topology evidence="1">Multi-pass membrane protein</topology>
    </subcellularLocation>
</comment>
<accession>A0A6N8FAW4</accession>
<dbReference type="AlphaFoldDB" id="A0A6N8FAW4"/>
<dbReference type="Pfam" id="PF21082">
    <property type="entry name" value="MS_channel_3rd"/>
    <property type="match status" value="1"/>
</dbReference>
<keyword evidence="12" id="KW-1185">Reference proteome</keyword>
<dbReference type="Gene3D" id="2.30.30.60">
    <property type="match status" value="1"/>
</dbReference>
<evidence type="ECO:0000256" key="4">
    <source>
        <dbReference type="ARBA" id="ARBA00022692"/>
    </source>
</evidence>
<comment type="caution">
    <text evidence="11">The sequence shown here is derived from an EMBL/GenBank/DDBJ whole genome shotgun (WGS) entry which is preliminary data.</text>
</comment>
<feature type="transmembrane region" description="Helical" evidence="7">
    <location>
        <begin position="22"/>
        <end position="39"/>
    </location>
</feature>
<evidence type="ECO:0000256" key="6">
    <source>
        <dbReference type="ARBA" id="ARBA00023136"/>
    </source>
</evidence>
<dbReference type="InterPro" id="IPR011066">
    <property type="entry name" value="MscS_channel_C_sf"/>
</dbReference>
<sequence>MQLNTELVNKAIDMGFEYAPKLGSAILVLIIGLFVVKLLSKGFESMLNKGNTDASLKPFLCGIVNMLLKVMLFITVLGMIGIEMTSFIAILGAVGLAVGMALSGTLQNFAGGVMILIFKPYKVGDFIEAQGYTGTVSQIQIFNTILRTGDFKTIIIPNGSLNNSSMINYSKEPRRRVDWTFGIAYGDDADVAKRVLKELCDADDRILKDPEVFIALHTLADSSVNFVVRAWVDAANYWPVYFAMNESVYKTFPKENLNIPFPQMDVHVHKTDA</sequence>
<organism evidence="11 12">
    <name type="scientific">Psychrosphaera haliotis</name>
    <dbReference type="NCBI Taxonomy" id="555083"/>
    <lineage>
        <taxon>Bacteria</taxon>
        <taxon>Pseudomonadati</taxon>
        <taxon>Pseudomonadota</taxon>
        <taxon>Gammaproteobacteria</taxon>
        <taxon>Alteromonadales</taxon>
        <taxon>Pseudoalteromonadaceae</taxon>
        <taxon>Psychrosphaera</taxon>
    </lineage>
</organism>
<gene>
    <name evidence="11" type="ORF">GNP35_14570</name>
</gene>
<dbReference type="InterPro" id="IPR008910">
    <property type="entry name" value="MSC_TM_helix"/>
</dbReference>
<keyword evidence="7" id="KW-0407">Ion channel</keyword>
<dbReference type="InterPro" id="IPR049278">
    <property type="entry name" value="MS_channel_C"/>
</dbReference>
<feature type="domain" description="Mechanosensitive ion channel MscS C-terminal" evidence="9">
    <location>
        <begin position="177"/>
        <end position="259"/>
    </location>
</feature>
<keyword evidence="5 7" id="KW-1133">Transmembrane helix</keyword>
<feature type="domain" description="Mechanosensitive ion channel MscS" evidence="8">
    <location>
        <begin position="105"/>
        <end position="171"/>
    </location>
</feature>
<keyword evidence="4 7" id="KW-0812">Transmembrane</keyword>
<dbReference type="GO" id="GO:0008381">
    <property type="term" value="F:mechanosensitive monoatomic ion channel activity"/>
    <property type="evidence" value="ECO:0007669"/>
    <property type="project" value="InterPro"/>
</dbReference>
<evidence type="ECO:0000259" key="9">
    <source>
        <dbReference type="Pfam" id="PF21082"/>
    </source>
</evidence>
<feature type="transmembrane region" description="Helical" evidence="7">
    <location>
        <begin position="88"/>
        <end position="118"/>
    </location>
</feature>
<dbReference type="EMBL" id="WOCD01000005">
    <property type="protein sequence ID" value="MUH73603.1"/>
    <property type="molecule type" value="Genomic_DNA"/>
</dbReference>
<comment type="similarity">
    <text evidence="2 7">Belongs to the MscS (TC 1.A.23) family.</text>
</comment>
<keyword evidence="7" id="KW-0406">Ion transport</keyword>
<evidence type="ECO:0000256" key="3">
    <source>
        <dbReference type="ARBA" id="ARBA00022475"/>
    </source>
</evidence>
<evidence type="ECO:0000313" key="12">
    <source>
        <dbReference type="Proteomes" id="UP000439994"/>
    </source>
</evidence>
<evidence type="ECO:0000313" key="11">
    <source>
        <dbReference type="EMBL" id="MUH73603.1"/>
    </source>
</evidence>